<evidence type="ECO:0000313" key="5">
    <source>
        <dbReference type="EMBL" id="KAK9948288.1"/>
    </source>
</evidence>
<dbReference type="AlphaFoldDB" id="A0AAW1YHJ0"/>
<dbReference type="PANTHER" id="PTHR45648:SF182">
    <property type="entry name" value="GDSL ESTERASE_LIPASE"/>
    <property type="match status" value="1"/>
</dbReference>
<feature type="signal peptide" evidence="4">
    <location>
        <begin position="1"/>
        <end position="21"/>
    </location>
</feature>
<keyword evidence="2" id="KW-0378">Hydrolase</keyword>
<dbReference type="GO" id="GO:0016788">
    <property type="term" value="F:hydrolase activity, acting on ester bonds"/>
    <property type="evidence" value="ECO:0007669"/>
    <property type="project" value="InterPro"/>
</dbReference>
<protein>
    <submittedName>
        <fullName evidence="5">Uncharacterized protein</fullName>
    </submittedName>
</protein>
<name>A0AAW1YHJ0_RUBAR</name>
<keyword evidence="4" id="KW-0732">Signal</keyword>
<dbReference type="Gene3D" id="3.40.50.1110">
    <property type="entry name" value="SGNH hydrolase"/>
    <property type="match status" value="1"/>
</dbReference>
<comment type="caution">
    <text evidence="5">The sequence shown here is derived from an EMBL/GenBank/DDBJ whole genome shotgun (WGS) entry which is preliminary data.</text>
</comment>
<evidence type="ECO:0000256" key="1">
    <source>
        <dbReference type="ARBA" id="ARBA00008668"/>
    </source>
</evidence>
<evidence type="ECO:0000256" key="2">
    <source>
        <dbReference type="ARBA" id="ARBA00022801"/>
    </source>
</evidence>
<accession>A0AAW1YHJ0</accession>
<dbReference type="InterPro" id="IPR035669">
    <property type="entry name" value="SGNH_plant_lipase-like"/>
</dbReference>
<dbReference type="InterPro" id="IPR036514">
    <property type="entry name" value="SGNH_hydro_sf"/>
</dbReference>
<dbReference type="CDD" id="cd01837">
    <property type="entry name" value="SGNH_plant_lipase_like"/>
    <property type="match status" value="1"/>
</dbReference>
<feature type="chain" id="PRO_5043463862" evidence="4">
    <location>
        <begin position="22"/>
        <end position="371"/>
    </location>
</feature>
<dbReference type="Proteomes" id="UP001457282">
    <property type="component" value="Unassembled WGS sequence"/>
</dbReference>
<dbReference type="PANTHER" id="PTHR45648">
    <property type="entry name" value="GDSL LIPASE/ACYLHYDROLASE FAMILY PROTEIN (AFU_ORTHOLOGUE AFUA_4G14700)"/>
    <property type="match status" value="1"/>
</dbReference>
<dbReference type="InterPro" id="IPR051058">
    <property type="entry name" value="GDSL_Est/Lipase"/>
</dbReference>
<dbReference type="InterPro" id="IPR001087">
    <property type="entry name" value="GDSL"/>
</dbReference>
<gene>
    <name evidence="5" type="ORF">M0R45_003872</name>
</gene>
<organism evidence="5 6">
    <name type="scientific">Rubus argutus</name>
    <name type="common">Southern blackberry</name>
    <dbReference type="NCBI Taxonomy" id="59490"/>
    <lineage>
        <taxon>Eukaryota</taxon>
        <taxon>Viridiplantae</taxon>
        <taxon>Streptophyta</taxon>
        <taxon>Embryophyta</taxon>
        <taxon>Tracheophyta</taxon>
        <taxon>Spermatophyta</taxon>
        <taxon>Magnoliopsida</taxon>
        <taxon>eudicotyledons</taxon>
        <taxon>Gunneridae</taxon>
        <taxon>Pentapetalae</taxon>
        <taxon>rosids</taxon>
        <taxon>fabids</taxon>
        <taxon>Rosales</taxon>
        <taxon>Rosaceae</taxon>
        <taxon>Rosoideae</taxon>
        <taxon>Rosoideae incertae sedis</taxon>
        <taxon>Rubus</taxon>
    </lineage>
</organism>
<dbReference type="GO" id="GO:0016042">
    <property type="term" value="P:lipid catabolic process"/>
    <property type="evidence" value="ECO:0007669"/>
    <property type="project" value="UniProtKB-KW"/>
</dbReference>
<evidence type="ECO:0000256" key="4">
    <source>
        <dbReference type="SAM" id="SignalP"/>
    </source>
</evidence>
<dbReference type="Pfam" id="PF00657">
    <property type="entry name" value="Lipase_GDSL"/>
    <property type="match status" value="1"/>
</dbReference>
<sequence length="371" mass="40465">MAKSAIFSLWLNISLYLGILGLHVSHAQLVPALYIFGDSTADVGTNHYLPDSKARADFLYNGIDFPHSKPTGRFSNGYNTIDWIAQFMGFDQSPPPYLSFSGSNISQFLIRTVPTKGVNFASGGSGILNCTGQKQWGRVISFGEQVQQFSIVRSNISELLGGSAVANFSKSLFIISVGSNDIFEHFAANTSNCTGTAGRDYITTLISNYETHLRNLFELGARRFGIVSVGAIGCCPIQRNASETGDCLDIMNVDAQLFYTALRGLLSKLSSECKGFLYALGDAYKMSKNIIDHPHKSVFTELKKACCGKGKWNAQSPCRPDSKLCGDRTTHLFWDQFHPTATASSLAAYGLYTGPQPLLVPMNFVELALLP</sequence>
<keyword evidence="6" id="KW-1185">Reference proteome</keyword>
<comment type="similarity">
    <text evidence="1">Belongs to the 'GDSL' lipolytic enzyme family.</text>
</comment>
<proteinExistence type="inferred from homology"/>
<keyword evidence="3" id="KW-0443">Lipid metabolism</keyword>
<dbReference type="EMBL" id="JBEDUW010000001">
    <property type="protein sequence ID" value="KAK9948288.1"/>
    <property type="molecule type" value="Genomic_DNA"/>
</dbReference>
<evidence type="ECO:0000313" key="6">
    <source>
        <dbReference type="Proteomes" id="UP001457282"/>
    </source>
</evidence>
<dbReference type="SUPFAM" id="SSF52266">
    <property type="entry name" value="SGNH hydrolase"/>
    <property type="match status" value="1"/>
</dbReference>
<reference evidence="5 6" key="1">
    <citation type="journal article" date="2023" name="G3 (Bethesda)">
        <title>A chromosome-length genome assembly and annotation of blackberry (Rubus argutus, cv. 'Hillquist').</title>
        <authorList>
            <person name="Bruna T."/>
            <person name="Aryal R."/>
            <person name="Dudchenko O."/>
            <person name="Sargent D.J."/>
            <person name="Mead D."/>
            <person name="Buti M."/>
            <person name="Cavallini A."/>
            <person name="Hytonen T."/>
            <person name="Andres J."/>
            <person name="Pham M."/>
            <person name="Weisz D."/>
            <person name="Mascagni F."/>
            <person name="Usai G."/>
            <person name="Natali L."/>
            <person name="Bassil N."/>
            <person name="Fernandez G.E."/>
            <person name="Lomsadze A."/>
            <person name="Armour M."/>
            <person name="Olukolu B."/>
            <person name="Poorten T."/>
            <person name="Britton C."/>
            <person name="Davik J."/>
            <person name="Ashrafi H."/>
            <person name="Aiden E.L."/>
            <person name="Borodovsky M."/>
            <person name="Worthington M."/>
        </authorList>
    </citation>
    <scope>NUCLEOTIDE SEQUENCE [LARGE SCALE GENOMIC DNA]</scope>
    <source>
        <strain evidence="5">PI 553951</strain>
    </source>
</reference>
<keyword evidence="3" id="KW-0442">Lipid degradation</keyword>
<evidence type="ECO:0000256" key="3">
    <source>
        <dbReference type="ARBA" id="ARBA00022963"/>
    </source>
</evidence>